<evidence type="ECO:0000313" key="1">
    <source>
        <dbReference type="EMBL" id="GAA0872458.1"/>
    </source>
</evidence>
<evidence type="ECO:0000313" key="2">
    <source>
        <dbReference type="Proteomes" id="UP001500507"/>
    </source>
</evidence>
<protein>
    <submittedName>
        <fullName evidence="1">Uncharacterized protein</fullName>
    </submittedName>
</protein>
<sequence>MRKVSSEEILHEEKAGMDWDKVESYPAFKDCGETNDSAVNKRCFEEHLTRHVQTVLEKRKESIRASVNETAQLYLTVSKEGKTKVDSVNISAALKTKIPFLKELLLGSLDSLPQLQPALKRGIPVKTAFTLPVTISTD</sequence>
<name>A0ABP3XSP4_9FLAO</name>
<dbReference type="Proteomes" id="UP001500507">
    <property type="component" value="Unassembled WGS sequence"/>
</dbReference>
<comment type="caution">
    <text evidence="1">The sequence shown here is derived from an EMBL/GenBank/DDBJ whole genome shotgun (WGS) entry which is preliminary data.</text>
</comment>
<keyword evidence="2" id="KW-1185">Reference proteome</keyword>
<dbReference type="RefSeq" id="WP_343765839.1">
    <property type="nucleotide sequence ID" value="NZ_BAAAFG010000015.1"/>
</dbReference>
<proteinExistence type="predicted"/>
<accession>A0ABP3XSP4</accession>
<gene>
    <name evidence="1" type="ORF">GCM10009117_16050</name>
</gene>
<reference evidence="2" key="1">
    <citation type="journal article" date="2019" name="Int. J. Syst. Evol. Microbiol.">
        <title>The Global Catalogue of Microorganisms (GCM) 10K type strain sequencing project: providing services to taxonomists for standard genome sequencing and annotation.</title>
        <authorList>
            <consortium name="The Broad Institute Genomics Platform"/>
            <consortium name="The Broad Institute Genome Sequencing Center for Infectious Disease"/>
            <person name="Wu L."/>
            <person name="Ma J."/>
        </authorList>
    </citation>
    <scope>NUCLEOTIDE SEQUENCE [LARGE SCALE GENOMIC DNA]</scope>
    <source>
        <strain evidence="2">JCM 16082</strain>
    </source>
</reference>
<dbReference type="EMBL" id="BAAAFG010000015">
    <property type="protein sequence ID" value="GAA0872458.1"/>
    <property type="molecule type" value="Genomic_DNA"/>
</dbReference>
<organism evidence="1 2">
    <name type="scientific">Gangjinia marincola</name>
    <dbReference type="NCBI Taxonomy" id="578463"/>
    <lineage>
        <taxon>Bacteria</taxon>
        <taxon>Pseudomonadati</taxon>
        <taxon>Bacteroidota</taxon>
        <taxon>Flavobacteriia</taxon>
        <taxon>Flavobacteriales</taxon>
        <taxon>Flavobacteriaceae</taxon>
        <taxon>Gangjinia</taxon>
    </lineage>
</organism>